<keyword evidence="3" id="KW-1185">Reference proteome</keyword>
<evidence type="ECO:0000313" key="2">
    <source>
        <dbReference type="EMBL" id="KAL0961466.1"/>
    </source>
</evidence>
<protein>
    <submittedName>
        <fullName evidence="2">Uncharacterized protein</fullName>
    </submittedName>
</protein>
<feature type="region of interest" description="Disordered" evidence="1">
    <location>
        <begin position="1"/>
        <end position="118"/>
    </location>
</feature>
<reference evidence="3" key="1">
    <citation type="submission" date="2024-06" db="EMBL/GenBank/DDBJ databases">
        <title>Multi-omics analyses provide insights into the biosynthesis of the anticancer antibiotic pleurotin in Hohenbuehelia grisea.</title>
        <authorList>
            <person name="Weaver J.A."/>
            <person name="Alberti F."/>
        </authorList>
    </citation>
    <scope>NUCLEOTIDE SEQUENCE [LARGE SCALE GENOMIC DNA]</scope>
    <source>
        <strain evidence="3">T-177</strain>
    </source>
</reference>
<feature type="compositionally biased region" description="Basic and acidic residues" evidence="1">
    <location>
        <begin position="97"/>
        <end position="118"/>
    </location>
</feature>
<feature type="compositionally biased region" description="Low complexity" evidence="1">
    <location>
        <begin position="1"/>
        <end position="23"/>
    </location>
</feature>
<organism evidence="2 3">
    <name type="scientific">Hohenbuehelia grisea</name>
    <dbReference type="NCBI Taxonomy" id="104357"/>
    <lineage>
        <taxon>Eukaryota</taxon>
        <taxon>Fungi</taxon>
        <taxon>Dikarya</taxon>
        <taxon>Basidiomycota</taxon>
        <taxon>Agaricomycotina</taxon>
        <taxon>Agaricomycetes</taxon>
        <taxon>Agaricomycetidae</taxon>
        <taxon>Agaricales</taxon>
        <taxon>Pleurotineae</taxon>
        <taxon>Pleurotaceae</taxon>
        <taxon>Hohenbuehelia</taxon>
    </lineage>
</organism>
<feature type="compositionally biased region" description="Basic and acidic residues" evidence="1">
    <location>
        <begin position="46"/>
        <end position="74"/>
    </location>
</feature>
<accession>A0ABR3K2V6</accession>
<dbReference type="EMBL" id="JASNQZ010000001">
    <property type="protein sequence ID" value="KAL0961466.1"/>
    <property type="molecule type" value="Genomic_DNA"/>
</dbReference>
<evidence type="ECO:0000256" key="1">
    <source>
        <dbReference type="SAM" id="MobiDB-lite"/>
    </source>
</evidence>
<name>A0ABR3K2V6_9AGAR</name>
<proteinExistence type="predicted"/>
<comment type="caution">
    <text evidence="2">The sequence shown here is derived from an EMBL/GenBank/DDBJ whole genome shotgun (WGS) entry which is preliminary data.</text>
</comment>
<sequence length="143" mass="15848">MNPASAASSSSSHASSSPATATSRPTVKPAQKPVNVFSNDGSFLERFQRTKKEEEEKRKQEDVVAQKRNFDSRFKNRGKRPLPTDSADNEFSSSSTRVDEVSPNKKLKADTESKPLSEYEKQLKSYSGHIIKDSGMGVRPLVK</sequence>
<evidence type="ECO:0000313" key="3">
    <source>
        <dbReference type="Proteomes" id="UP001556367"/>
    </source>
</evidence>
<dbReference type="Proteomes" id="UP001556367">
    <property type="component" value="Unassembled WGS sequence"/>
</dbReference>
<gene>
    <name evidence="2" type="ORF">HGRIS_006410</name>
</gene>